<dbReference type="Proteomes" id="UP001549363">
    <property type="component" value="Unassembled WGS sequence"/>
</dbReference>
<organism evidence="2 3">
    <name type="scientific">Lysinibacillus parviboronicapiens</name>
    <dbReference type="NCBI Taxonomy" id="436516"/>
    <lineage>
        <taxon>Bacteria</taxon>
        <taxon>Bacillati</taxon>
        <taxon>Bacillota</taxon>
        <taxon>Bacilli</taxon>
        <taxon>Bacillales</taxon>
        <taxon>Bacillaceae</taxon>
        <taxon>Lysinibacillus</taxon>
    </lineage>
</organism>
<evidence type="ECO:0008006" key="4">
    <source>
        <dbReference type="Google" id="ProtNLM"/>
    </source>
</evidence>
<reference evidence="2 3" key="1">
    <citation type="submission" date="2024-06" db="EMBL/GenBank/DDBJ databases">
        <title>Sorghum-associated microbial communities from plants grown in Nebraska, USA.</title>
        <authorList>
            <person name="Schachtman D."/>
        </authorList>
    </citation>
    <scope>NUCLEOTIDE SEQUENCE [LARGE SCALE GENOMIC DNA]</scope>
    <source>
        <strain evidence="2 3">736</strain>
    </source>
</reference>
<evidence type="ECO:0000313" key="2">
    <source>
        <dbReference type="EMBL" id="MET4560539.1"/>
    </source>
</evidence>
<proteinExistence type="predicted"/>
<comment type="caution">
    <text evidence="2">The sequence shown here is derived from an EMBL/GenBank/DDBJ whole genome shotgun (WGS) entry which is preliminary data.</text>
</comment>
<accession>A0ABV2PIS9</accession>
<keyword evidence="3" id="KW-1185">Reference proteome</keyword>
<sequence length="245" mass="27098">MKSKWISVMFAALVLAGCGSDEAGKGEKKEQVAGQESAAKEKVDNNKANLAKIFAEGSYKADVMAIGLPADLNKKMEKITETMQTSLAQNEEWFSEVLAGLAEGEILPYHEKLGITEEEYKFLLEADQHFQLGKVGESDITITRADEQSTIQNPTASIVKELTISADGNTLTSNLGDLTYVEEIIASDEQIVTGRWNGHIYRMGGENTKQVLQISIGQLEDSKKKVIYTKLFEDGHEKKEEILMF</sequence>
<evidence type="ECO:0000313" key="3">
    <source>
        <dbReference type="Proteomes" id="UP001549363"/>
    </source>
</evidence>
<name>A0ABV2PIS9_9BACI</name>
<feature type="compositionally biased region" description="Basic and acidic residues" evidence="1">
    <location>
        <begin position="22"/>
        <end position="31"/>
    </location>
</feature>
<evidence type="ECO:0000256" key="1">
    <source>
        <dbReference type="SAM" id="MobiDB-lite"/>
    </source>
</evidence>
<feature type="region of interest" description="Disordered" evidence="1">
    <location>
        <begin position="21"/>
        <end position="40"/>
    </location>
</feature>
<protein>
    <recommendedName>
        <fullName evidence="4">Lipoprotein</fullName>
    </recommendedName>
</protein>
<dbReference type="EMBL" id="JBEPSB010000005">
    <property type="protein sequence ID" value="MET4560539.1"/>
    <property type="molecule type" value="Genomic_DNA"/>
</dbReference>
<dbReference type="PROSITE" id="PS51257">
    <property type="entry name" value="PROKAR_LIPOPROTEIN"/>
    <property type="match status" value="1"/>
</dbReference>
<dbReference type="RefSeq" id="WP_354471497.1">
    <property type="nucleotide sequence ID" value="NZ_JBEPSB010000005.1"/>
</dbReference>
<gene>
    <name evidence="2" type="ORF">ABIA69_001683</name>
</gene>